<dbReference type="GO" id="GO:0006310">
    <property type="term" value="P:DNA recombination"/>
    <property type="evidence" value="ECO:0007669"/>
    <property type="project" value="UniProtKB-KW"/>
</dbReference>
<proteinExistence type="inferred from homology"/>
<comment type="caution">
    <text evidence="7">The sequence shown here is derived from an EMBL/GenBank/DDBJ whole genome shotgun (WGS) entry which is preliminary data.</text>
</comment>
<dbReference type="InterPro" id="IPR010998">
    <property type="entry name" value="Integrase_recombinase_N"/>
</dbReference>
<dbReference type="InterPro" id="IPR013762">
    <property type="entry name" value="Integrase-like_cat_sf"/>
</dbReference>
<dbReference type="InterPro" id="IPR025269">
    <property type="entry name" value="SAM-like_dom"/>
</dbReference>
<dbReference type="Gene3D" id="1.10.443.10">
    <property type="entry name" value="Intergrase catalytic core"/>
    <property type="match status" value="1"/>
</dbReference>
<dbReference type="GeneID" id="29933517"/>
<dbReference type="InterPro" id="IPR002104">
    <property type="entry name" value="Integrase_catalytic"/>
</dbReference>
<comment type="similarity">
    <text evidence="1">Belongs to the 'phage' integrase family.</text>
</comment>
<dbReference type="EMBL" id="BJUI01000001">
    <property type="protein sequence ID" value="GEK41181.1"/>
    <property type="molecule type" value="Genomic_DNA"/>
</dbReference>
<keyword evidence="8" id="KW-1185">Reference proteome</keyword>
<dbReference type="PANTHER" id="PTHR30349:SF64">
    <property type="entry name" value="PROPHAGE INTEGRASE INTD-RELATED"/>
    <property type="match status" value="1"/>
</dbReference>
<protein>
    <submittedName>
        <fullName evidence="7">Integrase</fullName>
    </submittedName>
</protein>
<dbReference type="Gene3D" id="1.10.150.130">
    <property type="match status" value="1"/>
</dbReference>
<gene>
    <name evidence="7" type="ORF">LAV01_00130</name>
</gene>
<dbReference type="PROSITE" id="PS51898">
    <property type="entry name" value="TYR_RECOMBINASE"/>
    <property type="match status" value="1"/>
</dbReference>
<feature type="domain" description="Tyr recombinase" evidence="5">
    <location>
        <begin position="179"/>
        <end position="399"/>
    </location>
</feature>
<dbReference type="GO" id="GO:0003677">
    <property type="term" value="F:DNA binding"/>
    <property type="evidence" value="ECO:0007669"/>
    <property type="project" value="UniProtKB-UniRule"/>
</dbReference>
<dbReference type="Pfam" id="PF00589">
    <property type="entry name" value="Phage_integrase"/>
    <property type="match status" value="1"/>
</dbReference>
<keyword evidence="3" id="KW-0233">DNA recombination</keyword>
<dbReference type="Proteomes" id="UP000321722">
    <property type="component" value="Unassembled WGS sequence"/>
</dbReference>
<evidence type="ECO:0000256" key="4">
    <source>
        <dbReference type="PROSITE-ProRule" id="PRU01248"/>
    </source>
</evidence>
<dbReference type="SUPFAM" id="SSF56349">
    <property type="entry name" value="DNA breaking-rejoining enzymes"/>
    <property type="match status" value="1"/>
</dbReference>
<dbReference type="AlphaFoldDB" id="A0A510WRH3"/>
<keyword evidence="2 4" id="KW-0238">DNA-binding</keyword>
<dbReference type="InterPro" id="IPR011010">
    <property type="entry name" value="DNA_brk_join_enz"/>
</dbReference>
<dbReference type="PANTHER" id="PTHR30349">
    <property type="entry name" value="PHAGE INTEGRASE-RELATED"/>
    <property type="match status" value="1"/>
</dbReference>
<dbReference type="PROSITE" id="PS51900">
    <property type="entry name" value="CB"/>
    <property type="match status" value="1"/>
</dbReference>
<accession>A0A510WRH3</accession>
<evidence type="ECO:0000259" key="5">
    <source>
        <dbReference type="PROSITE" id="PS51898"/>
    </source>
</evidence>
<organism evidence="7 8">
    <name type="scientific">Ligilactobacillus aviarius</name>
    <dbReference type="NCBI Taxonomy" id="1606"/>
    <lineage>
        <taxon>Bacteria</taxon>
        <taxon>Bacillati</taxon>
        <taxon>Bacillota</taxon>
        <taxon>Bacilli</taxon>
        <taxon>Lactobacillales</taxon>
        <taxon>Lactobacillaceae</taxon>
        <taxon>Ligilactobacillus</taxon>
    </lineage>
</organism>
<dbReference type="InterPro" id="IPR044068">
    <property type="entry name" value="CB"/>
</dbReference>
<dbReference type="GO" id="GO:0015074">
    <property type="term" value="P:DNA integration"/>
    <property type="evidence" value="ECO:0007669"/>
    <property type="project" value="InterPro"/>
</dbReference>
<evidence type="ECO:0000256" key="1">
    <source>
        <dbReference type="ARBA" id="ARBA00008857"/>
    </source>
</evidence>
<reference evidence="7 8" key="1">
    <citation type="submission" date="2019-07" db="EMBL/GenBank/DDBJ databases">
        <title>Whole genome shotgun sequence of Lactobacillus aviarius subsp. aviarius NBRC 102162.</title>
        <authorList>
            <person name="Hosoyama A."/>
            <person name="Uohara A."/>
            <person name="Ohji S."/>
            <person name="Ichikawa N."/>
        </authorList>
    </citation>
    <scope>NUCLEOTIDE SEQUENCE [LARGE SCALE GENOMIC DNA]</scope>
    <source>
        <strain evidence="7 8">NBRC 102162</strain>
    </source>
</reference>
<dbReference type="InterPro" id="IPR050090">
    <property type="entry name" value="Tyrosine_recombinase_XerCD"/>
</dbReference>
<dbReference type="Pfam" id="PF13102">
    <property type="entry name" value="Phage_int_SAM_5"/>
    <property type="match status" value="1"/>
</dbReference>
<evidence type="ECO:0000313" key="7">
    <source>
        <dbReference type="EMBL" id="GEK41181.1"/>
    </source>
</evidence>
<evidence type="ECO:0000259" key="6">
    <source>
        <dbReference type="PROSITE" id="PS51900"/>
    </source>
</evidence>
<feature type="domain" description="Core-binding (CB)" evidence="6">
    <location>
        <begin position="58"/>
        <end position="152"/>
    </location>
</feature>
<evidence type="ECO:0000256" key="3">
    <source>
        <dbReference type="ARBA" id="ARBA00023172"/>
    </source>
</evidence>
<dbReference type="RefSeq" id="WP_057827852.1">
    <property type="nucleotide sequence ID" value="NZ_BAAACL010000015.1"/>
</dbReference>
<sequence>MTISKVNNGVHKGQYKVRIQPRDEITHKRISIPVEYAQTKKEATKIENQMWLKIQNGYNFSVADEYCSKYFKKYISEQFAQGRWSEKTYQSWQYTSRVLNEYLSDMKMKDVNQVKIRKFIRRFAKDREIAINASSVVAKILNHLRTFFKEYEGTIYTKNPVPLRALELFFRDDEISLSIERYILNQDEIDRLIDEIRRQIDKYGLEKSSSRLAIWVDVETGMRPQEIQALKWNDLKKELNEVIFEISDSWSDVNKKANGHLKSRKKGEKRKTLPISKDLYLHLKEFKNVQQEYLEKNKLVNTNDFIFLNMTDYQKCQLGYPITQTSLNEMLKKLGQDIGIKPNGKRWSMYSLRHTTATKLASIDGMNYSWAASRLGHTLNEFMRTYVHVDNDLNSQMMKLWKER</sequence>
<evidence type="ECO:0000313" key="8">
    <source>
        <dbReference type="Proteomes" id="UP000321722"/>
    </source>
</evidence>
<name>A0A510WRH3_9LACO</name>
<evidence type="ECO:0000256" key="2">
    <source>
        <dbReference type="ARBA" id="ARBA00023125"/>
    </source>
</evidence>